<dbReference type="OrthoDB" id="1004764at2"/>
<gene>
    <name evidence="2" type="ORF">HBO33_31105</name>
</gene>
<dbReference type="PROSITE" id="PS50075">
    <property type="entry name" value="CARRIER"/>
    <property type="match status" value="1"/>
</dbReference>
<name>A0A7Y1MWA3_9PSED</name>
<dbReference type="InterPro" id="IPR009081">
    <property type="entry name" value="PP-bd_ACP"/>
</dbReference>
<dbReference type="Gene3D" id="1.10.1200.10">
    <property type="entry name" value="ACP-like"/>
    <property type="match status" value="1"/>
</dbReference>
<dbReference type="AlphaFoldDB" id="A0A7Y1MWA3"/>
<sequence length="82" mass="9566">MTDNVIEQKIRNFFIEDMVKDNVRDTASTDELDLDSLDQTELRVFLDEDFGIKFSELPDIDPFTTIQGIVEFIQKHARVETI</sequence>
<reference evidence="2 3" key="1">
    <citation type="journal article" date="2020" name="Front. Microbiol.">
        <title>Genetic Organization of the aprX-lipA2 Operon Affects the Proteolytic Potential of Pseudomonas Species in Milk.</title>
        <authorList>
            <person name="Maier C."/>
            <person name="Huptas C."/>
            <person name="von Neubeck M."/>
            <person name="Scherer S."/>
            <person name="Wenning M."/>
            <person name="Lucking G."/>
        </authorList>
    </citation>
    <scope>NUCLEOTIDE SEQUENCE [LARGE SCALE GENOMIC DNA]</scope>
    <source>
        <strain evidence="2 3">G4779</strain>
    </source>
</reference>
<evidence type="ECO:0000313" key="3">
    <source>
        <dbReference type="Proteomes" id="UP000542111"/>
    </source>
</evidence>
<dbReference type="EMBL" id="JAAQYP010000117">
    <property type="protein sequence ID" value="NNA99584.1"/>
    <property type="molecule type" value="Genomic_DNA"/>
</dbReference>
<feature type="domain" description="Carrier" evidence="1">
    <location>
        <begin position="1"/>
        <end position="77"/>
    </location>
</feature>
<dbReference type="RefSeq" id="WP_076964320.1">
    <property type="nucleotide sequence ID" value="NZ_CBCRYT010000087.1"/>
</dbReference>
<evidence type="ECO:0000259" key="1">
    <source>
        <dbReference type="PROSITE" id="PS50075"/>
    </source>
</evidence>
<evidence type="ECO:0000313" key="2">
    <source>
        <dbReference type="EMBL" id="NNA99584.1"/>
    </source>
</evidence>
<organism evidence="2 3">
    <name type="scientific">Pseudomonas gessardii</name>
    <dbReference type="NCBI Taxonomy" id="78544"/>
    <lineage>
        <taxon>Bacteria</taxon>
        <taxon>Pseudomonadati</taxon>
        <taxon>Pseudomonadota</taxon>
        <taxon>Gammaproteobacteria</taxon>
        <taxon>Pseudomonadales</taxon>
        <taxon>Pseudomonadaceae</taxon>
        <taxon>Pseudomonas</taxon>
    </lineage>
</organism>
<proteinExistence type="predicted"/>
<dbReference type="GeneID" id="70100564"/>
<accession>A0A7Y1MWA3</accession>
<dbReference type="SUPFAM" id="SSF47336">
    <property type="entry name" value="ACP-like"/>
    <property type="match status" value="1"/>
</dbReference>
<dbReference type="Pfam" id="PF00550">
    <property type="entry name" value="PP-binding"/>
    <property type="match status" value="1"/>
</dbReference>
<dbReference type="Proteomes" id="UP000542111">
    <property type="component" value="Unassembled WGS sequence"/>
</dbReference>
<dbReference type="InterPro" id="IPR036736">
    <property type="entry name" value="ACP-like_sf"/>
</dbReference>
<comment type="caution">
    <text evidence="2">The sequence shown here is derived from an EMBL/GenBank/DDBJ whole genome shotgun (WGS) entry which is preliminary data.</text>
</comment>
<protein>
    <submittedName>
        <fullName evidence="2">Acyl carrier protein</fullName>
    </submittedName>
</protein>